<reference evidence="2" key="1">
    <citation type="submission" date="2020-04" db="EMBL/GenBank/DDBJ databases">
        <authorList>
            <person name="Chiriac C."/>
            <person name="Salcher M."/>
            <person name="Ghai R."/>
            <person name="Kavagutti S V."/>
        </authorList>
    </citation>
    <scope>NUCLEOTIDE SEQUENCE</scope>
</reference>
<name>A0A6J5L1P6_9CAUD</name>
<accession>A0A6J5L1P6</accession>
<dbReference type="EMBL" id="LR798231">
    <property type="protein sequence ID" value="CAB5208925.1"/>
    <property type="molecule type" value="Genomic_DNA"/>
</dbReference>
<evidence type="ECO:0000313" key="3">
    <source>
        <dbReference type="EMBL" id="CAB5208925.1"/>
    </source>
</evidence>
<feature type="region of interest" description="Disordered" evidence="1">
    <location>
        <begin position="55"/>
        <end position="84"/>
    </location>
</feature>
<sequence>MKETQRQVYRSMQGKEVDMHKIVMQNEMTVAVGNVKVNARGDELGAGGKIIRKREDVLRDSNQSTPDQINARKSVEDMDPEGNE</sequence>
<gene>
    <name evidence="3" type="ORF">UFOVP181_249</name>
    <name evidence="2" type="ORF">UFOVP57_390</name>
</gene>
<organism evidence="2">
    <name type="scientific">uncultured Caudovirales phage</name>
    <dbReference type="NCBI Taxonomy" id="2100421"/>
    <lineage>
        <taxon>Viruses</taxon>
        <taxon>Duplodnaviria</taxon>
        <taxon>Heunggongvirae</taxon>
        <taxon>Uroviricota</taxon>
        <taxon>Caudoviricetes</taxon>
        <taxon>Peduoviridae</taxon>
        <taxon>Maltschvirus</taxon>
        <taxon>Maltschvirus maltsch</taxon>
    </lineage>
</organism>
<evidence type="ECO:0000313" key="2">
    <source>
        <dbReference type="EMBL" id="CAB4125989.1"/>
    </source>
</evidence>
<evidence type="ECO:0000256" key="1">
    <source>
        <dbReference type="SAM" id="MobiDB-lite"/>
    </source>
</evidence>
<dbReference type="EMBL" id="LR796187">
    <property type="protein sequence ID" value="CAB4125989.1"/>
    <property type="molecule type" value="Genomic_DNA"/>
</dbReference>
<proteinExistence type="predicted"/>
<protein>
    <submittedName>
        <fullName evidence="2">Uncharacterized protein</fullName>
    </submittedName>
</protein>